<feature type="compositionally biased region" description="Acidic residues" evidence="1">
    <location>
        <begin position="603"/>
        <end position="613"/>
    </location>
</feature>
<feature type="compositionally biased region" description="Basic and acidic residues" evidence="1">
    <location>
        <begin position="476"/>
        <end position="486"/>
    </location>
</feature>
<sequence length="640" mass="72744">MDIFALKQDGWKRIPLLVFMMSPVQSPNYHIQMADQGVEVASISAKQLEASALGLLALNYGNSSDSEEDQVEADLSYHDEINMTNHSLENKYQCQSSAFPTSKQKYCDAATGGLPQSPSSLDEQDDVPLKANDMYPEHGDRGDNLKDKTDDTLKSSFGFPTGNPASIESNILDGRYRDPMSMSHVSLNCSPVVHDAERTKFNRPIAPLEKPDMPFTQRSDKESSCMHVFCLEHAVEIEQQLSQIGGVHILLLCHPEYPRIEGEAKLVSEELGIDYLWNDITFRDAAKEDEEWIQSALDSEVAIPGNGDWAVKLGINLFYSANLSRSPFYSKQMPYNSVIYNAFGLASSVSSPPKFKVYGRRSGKPKKVVAGKWCGKVWMSNQVHPFLAIRDHMDQDHEQEQERSFHALATPDEKLEKKPQTSNRTETARKSGKKRKITAGSRSIKKVKCLEAEEPDSEDSMGDNCHRQRVRVHNSKNNEDAEREISYDLVPDSHQQHGRCRRKWAKSVESDDAVSDDPLAEHVRQQYRRMRRSKQDKPIKRENTASYASVDNKFQKQLKRVHRSDRAKFFKRQSVASDDSLDGNSDQWRERATRRAQAKYAESEDAISDDSPEESSRWLHGRVPKSKQLKYIDEEGCDFR</sequence>
<feature type="region of interest" description="Disordered" evidence="1">
    <location>
        <begin position="572"/>
        <end position="621"/>
    </location>
</feature>
<evidence type="ECO:0000313" key="2">
    <source>
        <dbReference type="EMBL" id="KAJ6676568.1"/>
    </source>
</evidence>
<feature type="compositionally biased region" description="Basic residues" evidence="1">
    <location>
        <begin position="496"/>
        <end position="505"/>
    </location>
</feature>
<reference evidence="2" key="2">
    <citation type="journal article" date="2023" name="Int. J. Mol. Sci.">
        <title>De Novo Assembly and Annotation of 11 Diverse Shrub Willow (Salix) Genomes Reveals Novel Gene Organization in Sex-Linked Regions.</title>
        <authorList>
            <person name="Hyden B."/>
            <person name="Feng K."/>
            <person name="Yates T.B."/>
            <person name="Jawdy S."/>
            <person name="Cereghino C."/>
            <person name="Smart L.B."/>
            <person name="Muchero W."/>
        </authorList>
    </citation>
    <scope>NUCLEOTIDE SEQUENCE [LARGE SCALE GENOMIC DNA]</scope>
    <source>
        <tissue evidence="2">Shoot tip</tissue>
    </source>
</reference>
<evidence type="ECO:0000256" key="1">
    <source>
        <dbReference type="SAM" id="MobiDB-lite"/>
    </source>
</evidence>
<evidence type="ECO:0000313" key="3">
    <source>
        <dbReference type="Proteomes" id="UP001151529"/>
    </source>
</evidence>
<dbReference type="AlphaFoldDB" id="A0A9Q0NV91"/>
<gene>
    <name evidence="2" type="ORF">OIU85_009804</name>
</gene>
<reference evidence="2" key="1">
    <citation type="submission" date="2022-11" db="EMBL/GenBank/DDBJ databases">
        <authorList>
            <person name="Hyden B.L."/>
            <person name="Feng K."/>
            <person name="Yates T."/>
            <person name="Jawdy S."/>
            <person name="Smart L.B."/>
            <person name="Muchero W."/>
        </authorList>
    </citation>
    <scope>NUCLEOTIDE SEQUENCE</scope>
    <source>
        <tissue evidence="2">Shoot tip</tissue>
    </source>
</reference>
<feature type="region of interest" description="Disordered" evidence="1">
    <location>
        <begin position="395"/>
        <end position="551"/>
    </location>
</feature>
<organism evidence="2 3">
    <name type="scientific">Salix viminalis</name>
    <name type="common">Common osier</name>
    <name type="synonym">Basket willow</name>
    <dbReference type="NCBI Taxonomy" id="40686"/>
    <lineage>
        <taxon>Eukaryota</taxon>
        <taxon>Viridiplantae</taxon>
        <taxon>Streptophyta</taxon>
        <taxon>Embryophyta</taxon>
        <taxon>Tracheophyta</taxon>
        <taxon>Spermatophyta</taxon>
        <taxon>Magnoliopsida</taxon>
        <taxon>eudicotyledons</taxon>
        <taxon>Gunneridae</taxon>
        <taxon>Pentapetalae</taxon>
        <taxon>rosids</taxon>
        <taxon>fabids</taxon>
        <taxon>Malpighiales</taxon>
        <taxon>Salicaceae</taxon>
        <taxon>Saliceae</taxon>
        <taxon>Salix</taxon>
    </lineage>
</organism>
<dbReference type="OrthoDB" id="1749584at2759"/>
<feature type="compositionally biased region" description="Basic residues" evidence="1">
    <location>
        <begin position="430"/>
        <end position="447"/>
    </location>
</feature>
<name>A0A9Q0NV91_SALVM</name>
<feature type="compositionally biased region" description="Acidic residues" evidence="1">
    <location>
        <begin position="452"/>
        <end position="461"/>
    </location>
</feature>
<accession>A0A9Q0NV91</accession>
<feature type="compositionally biased region" description="Basic and acidic residues" evidence="1">
    <location>
        <begin position="135"/>
        <end position="149"/>
    </location>
</feature>
<dbReference type="EMBL" id="JAPFFL010000015">
    <property type="protein sequence ID" value="KAJ6676568.1"/>
    <property type="molecule type" value="Genomic_DNA"/>
</dbReference>
<protein>
    <submittedName>
        <fullName evidence="2">LYSINE-SPECIFIC DEMETHYLASE</fullName>
    </submittedName>
</protein>
<feature type="compositionally biased region" description="Polar residues" evidence="1">
    <location>
        <begin position="574"/>
        <end position="586"/>
    </location>
</feature>
<proteinExistence type="predicted"/>
<feature type="compositionally biased region" description="Basic and acidic residues" evidence="1">
    <location>
        <begin position="395"/>
        <end position="419"/>
    </location>
</feature>
<dbReference type="Proteomes" id="UP001151529">
    <property type="component" value="Chromosome 15Z"/>
</dbReference>
<keyword evidence="3" id="KW-1185">Reference proteome</keyword>
<comment type="caution">
    <text evidence="2">The sequence shown here is derived from an EMBL/GenBank/DDBJ whole genome shotgun (WGS) entry which is preliminary data.</text>
</comment>
<feature type="region of interest" description="Disordered" evidence="1">
    <location>
        <begin position="106"/>
        <end position="149"/>
    </location>
</feature>
<feature type="compositionally biased region" description="Basic and acidic residues" evidence="1">
    <location>
        <begin position="533"/>
        <end position="543"/>
    </location>
</feature>